<accession>A0AAV1QEN3</accession>
<feature type="non-terminal residue" evidence="2">
    <location>
        <position position="60"/>
    </location>
</feature>
<dbReference type="EMBL" id="CAWUFR010000817">
    <property type="protein sequence ID" value="CAK6981407.1"/>
    <property type="molecule type" value="Genomic_DNA"/>
</dbReference>
<evidence type="ECO:0000313" key="3">
    <source>
        <dbReference type="Proteomes" id="UP001314229"/>
    </source>
</evidence>
<evidence type="ECO:0000313" key="2">
    <source>
        <dbReference type="EMBL" id="CAK6981407.1"/>
    </source>
</evidence>
<feature type="compositionally biased region" description="Basic and acidic residues" evidence="1">
    <location>
        <begin position="51"/>
        <end position="60"/>
    </location>
</feature>
<name>A0AAV1QEN3_SCOSC</name>
<gene>
    <name evidence="2" type="ORF">FSCOSCO3_A023503</name>
</gene>
<sequence length="60" mass="6487">SGAAEVNGYSTVTRQSIAVIKEQQDGSNLLRPPLPSDCRGNRSSSIIPPDVKPEGRPRRK</sequence>
<proteinExistence type="predicted"/>
<dbReference type="AlphaFoldDB" id="A0AAV1QEN3"/>
<reference evidence="2 3" key="1">
    <citation type="submission" date="2024-01" db="EMBL/GenBank/DDBJ databases">
        <authorList>
            <person name="Alioto T."/>
            <person name="Alioto T."/>
            <person name="Gomez Garrido J."/>
        </authorList>
    </citation>
    <scope>NUCLEOTIDE SEQUENCE [LARGE SCALE GENOMIC DNA]</scope>
</reference>
<comment type="caution">
    <text evidence="2">The sequence shown here is derived from an EMBL/GenBank/DDBJ whole genome shotgun (WGS) entry which is preliminary data.</text>
</comment>
<dbReference type="Proteomes" id="UP001314229">
    <property type="component" value="Unassembled WGS sequence"/>
</dbReference>
<feature type="region of interest" description="Disordered" evidence="1">
    <location>
        <begin position="23"/>
        <end position="60"/>
    </location>
</feature>
<organism evidence="2 3">
    <name type="scientific">Scomber scombrus</name>
    <name type="common">Atlantic mackerel</name>
    <name type="synonym">Scomber vernalis</name>
    <dbReference type="NCBI Taxonomy" id="13677"/>
    <lineage>
        <taxon>Eukaryota</taxon>
        <taxon>Metazoa</taxon>
        <taxon>Chordata</taxon>
        <taxon>Craniata</taxon>
        <taxon>Vertebrata</taxon>
        <taxon>Euteleostomi</taxon>
        <taxon>Actinopterygii</taxon>
        <taxon>Neopterygii</taxon>
        <taxon>Teleostei</taxon>
        <taxon>Neoteleostei</taxon>
        <taxon>Acanthomorphata</taxon>
        <taxon>Pelagiaria</taxon>
        <taxon>Scombriformes</taxon>
        <taxon>Scombridae</taxon>
        <taxon>Scomber</taxon>
    </lineage>
</organism>
<evidence type="ECO:0000256" key="1">
    <source>
        <dbReference type="SAM" id="MobiDB-lite"/>
    </source>
</evidence>
<keyword evidence="3" id="KW-1185">Reference proteome</keyword>
<protein>
    <submittedName>
        <fullName evidence="2">Uncharacterized protein</fullName>
    </submittedName>
</protein>
<feature type="non-terminal residue" evidence="2">
    <location>
        <position position="1"/>
    </location>
</feature>